<protein>
    <submittedName>
        <fullName evidence="1">Uncharacterized protein</fullName>
    </submittedName>
</protein>
<organism evidence="1 2">
    <name type="scientific">Neocucurbitaria cava</name>
    <dbReference type="NCBI Taxonomy" id="798079"/>
    <lineage>
        <taxon>Eukaryota</taxon>
        <taxon>Fungi</taxon>
        <taxon>Dikarya</taxon>
        <taxon>Ascomycota</taxon>
        <taxon>Pezizomycotina</taxon>
        <taxon>Dothideomycetes</taxon>
        <taxon>Pleosporomycetidae</taxon>
        <taxon>Pleosporales</taxon>
        <taxon>Pleosporineae</taxon>
        <taxon>Cucurbitariaceae</taxon>
        <taxon>Neocucurbitaria</taxon>
    </lineage>
</organism>
<accession>A0A9W8Y9I1</accession>
<name>A0A9W8Y9I1_9PLEO</name>
<dbReference type="AlphaFoldDB" id="A0A9W8Y9I1"/>
<keyword evidence="2" id="KW-1185">Reference proteome</keyword>
<sequence length="248" mass="28002">MQAPHIFDLSSLSGSKLTYLFAMGRTYSPMTDELSYLLRRSMEKSTFDKTPRSEFLPKGKLDQLITKESILAEFDLDELCDEDEVLVAFILDKAKSLFATTASASLKAAGPNSLYKAMALFYDHGFDDSNLPIKDRSHESTEAVSTKWLQHPFACMETESGVKKIRHRLWTGSTIYNFHEAQWKFIVPKFSTSEPNHDLGEHIVPFVSKHSSGEGAFGVVWKYEIHNDHINDSSNSVGENKRSLQALI</sequence>
<dbReference type="Proteomes" id="UP001140560">
    <property type="component" value="Unassembled WGS sequence"/>
</dbReference>
<gene>
    <name evidence="1" type="ORF">N0V83_005309</name>
</gene>
<dbReference type="EMBL" id="JAPEUY010000008">
    <property type="protein sequence ID" value="KAJ4370787.1"/>
    <property type="molecule type" value="Genomic_DNA"/>
</dbReference>
<proteinExistence type="predicted"/>
<evidence type="ECO:0000313" key="2">
    <source>
        <dbReference type="Proteomes" id="UP001140560"/>
    </source>
</evidence>
<comment type="caution">
    <text evidence="1">The sequence shown here is derived from an EMBL/GenBank/DDBJ whole genome shotgun (WGS) entry which is preliminary data.</text>
</comment>
<evidence type="ECO:0000313" key="1">
    <source>
        <dbReference type="EMBL" id="KAJ4370787.1"/>
    </source>
</evidence>
<reference evidence="1" key="1">
    <citation type="submission" date="2022-10" db="EMBL/GenBank/DDBJ databases">
        <title>Tapping the CABI collections for fungal endophytes: first genome assemblies for Collariella, Neodidymelliopsis, Ascochyta clinopodiicola, Didymella pomorum, Didymosphaeria variabile, Neocosmospora piperis and Neocucurbitaria cava.</title>
        <authorList>
            <person name="Hill R."/>
        </authorList>
    </citation>
    <scope>NUCLEOTIDE SEQUENCE</scope>
    <source>
        <strain evidence="1">IMI 356814</strain>
    </source>
</reference>